<feature type="non-terminal residue" evidence="11">
    <location>
        <position position="1"/>
    </location>
</feature>
<keyword evidence="7" id="KW-0677">Repeat</keyword>
<dbReference type="GO" id="GO:0001692">
    <property type="term" value="P:histamine metabolic process"/>
    <property type="evidence" value="ECO:0007669"/>
    <property type="project" value="TreeGrafter"/>
</dbReference>
<keyword evidence="6 10" id="KW-0732">Signal</keyword>
<evidence type="ECO:0000256" key="5">
    <source>
        <dbReference type="ARBA" id="ARBA00022702"/>
    </source>
</evidence>
<keyword evidence="4" id="KW-0165">Cleavage on pair of basic residues</keyword>
<evidence type="ECO:0000313" key="12">
    <source>
        <dbReference type="Proteomes" id="UP000550309"/>
    </source>
</evidence>
<dbReference type="GO" id="GO:0032024">
    <property type="term" value="P:positive regulation of insulin secretion"/>
    <property type="evidence" value="ECO:0007669"/>
    <property type="project" value="TreeGrafter"/>
</dbReference>
<dbReference type="EMBL" id="VZRK01000392">
    <property type="protein sequence ID" value="NWU85696.1"/>
    <property type="molecule type" value="Genomic_DNA"/>
</dbReference>
<feature type="compositionally biased region" description="Basic and acidic residues" evidence="9">
    <location>
        <begin position="80"/>
        <end position="120"/>
    </location>
</feature>
<dbReference type="GO" id="GO:0014054">
    <property type="term" value="P:positive regulation of gamma-aminobutyric acid secretion"/>
    <property type="evidence" value="ECO:0007669"/>
    <property type="project" value="TreeGrafter"/>
</dbReference>
<keyword evidence="12" id="KW-1185">Reference proteome</keyword>
<protein>
    <submittedName>
        <fullName evidence="11">TRH protein</fullName>
    </submittedName>
</protein>
<dbReference type="GO" id="GO:0009755">
    <property type="term" value="P:hormone-mediated signaling pathway"/>
    <property type="evidence" value="ECO:0007669"/>
    <property type="project" value="InterPro"/>
</dbReference>
<dbReference type="PANTHER" id="PTHR17530">
    <property type="entry name" value="PRO-THYROTROPIN-RELEASING HORMONE"/>
    <property type="match status" value="1"/>
</dbReference>
<organism evidence="11 12">
    <name type="scientific">Onychorhynchus coronatus</name>
    <name type="common">Royal flycatcher</name>
    <dbReference type="NCBI Taxonomy" id="360224"/>
    <lineage>
        <taxon>Eukaryota</taxon>
        <taxon>Metazoa</taxon>
        <taxon>Chordata</taxon>
        <taxon>Craniata</taxon>
        <taxon>Vertebrata</taxon>
        <taxon>Euteleostomi</taxon>
        <taxon>Archelosauria</taxon>
        <taxon>Archosauria</taxon>
        <taxon>Dinosauria</taxon>
        <taxon>Saurischia</taxon>
        <taxon>Theropoda</taxon>
        <taxon>Coelurosauria</taxon>
        <taxon>Aves</taxon>
        <taxon>Neognathae</taxon>
        <taxon>Neoaves</taxon>
        <taxon>Telluraves</taxon>
        <taxon>Australaves</taxon>
        <taxon>Passeriformes</taxon>
        <taxon>Tyrannidae</taxon>
        <taxon>Onychorhynchus</taxon>
    </lineage>
</organism>
<feature type="compositionally biased region" description="Basic and acidic residues" evidence="9">
    <location>
        <begin position="55"/>
        <end position="68"/>
    </location>
</feature>
<evidence type="ECO:0000256" key="8">
    <source>
        <dbReference type="ARBA" id="ARBA00022815"/>
    </source>
</evidence>
<keyword evidence="3" id="KW-0964">Secreted</keyword>
<reference evidence="11 12" key="1">
    <citation type="submission" date="2019-09" db="EMBL/GenBank/DDBJ databases">
        <title>Bird 10,000 Genomes (B10K) Project - Family phase.</title>
        <authorList>
            <person name="Zhang G."/>
        </authorList>
    </citation>
    <scope>NUCLEOTIDE SEQUENCE [LARGE SCALE GENOMIC DNA]</scope>
    <source>
        <strain evidence="11">B10K-DU-028-75</strain>
        <tissue evidence="11">Mixed tissue sample</tissue>
    </source>
</reference>
<evidence type="ECO:0000256" key="9">
    <source>
        <dbReference type="SAM" id="MobiDB-lite"/>
    </source>
</evidence>
<dbReference type="GO" id="GO:0014050">
    <property type="term" value="P:negative regulation of glutamate secretion"/>
    <property type="evidence" value="ECO:0007669"/>
    <property type="project" value="TreeGrafter"/>
</dbReference>
<proteinExistence type="inferred from homology"/>
<feature type="region of interest" description="Disordered" evidence="9">
    <location>
        <begin position="239"/>
        <end position="261"/>
    </location>
</feature>
<evidence type="ECO:0000313" key="11">
    <source>
        <dbReference type="EMBL" id="NWU85696.1"/>
    </source>
</evidence>
<feature type="non-terminal residue" evidence="11">
    <location>
        <position position="261"/>
    </location>
</feature>
<feature type="signal peptide" evidence="10">
    <location>
        <begin position="1"/>
        <end position="20"/>
    </location>
</feature>
<dbReference type="Pfam" id="PF05438">
    <property type="entry name" value="TRH"/>
    <property type="match status" value="1"/>
</dbReference>
<feature type="chain" id="PRO_5029614096" evidence="10">
    <location>
        <begin position="21"/>
        <end position="261"/>
    </location>
</feature>
<evidence type="ECO:0000256" key="3">
    <source>
        <dbReference type="ARBA" id="ARBA00022525"/>
    </source>
</evidence>
<dbReference type="PANTHER" id="PTHR17530:SF2">
    <property type="entry name" value="PRO-THYROTROPIN-RELEASING HORMONE"/>
    <property type="match status" value="1"/>
</dbReference>
<dbReference type="PIRSF" id="PIRSF001795">
    <property type="entry name" value="TRH"/>
    <property type="match status" value="1"/>
</dbReference>
<dbReference type="Proteomes" id="UP000550309">
    <property type="component" value="Unassembled WGS sequence"/>
</dbReference>
<evidence type="ECO:0000256" key="10">
    <source>
        <dbReference type="SAM" id="SignalP"/>
    </source>
</evidence>
<evidence type="ECO:0000256" key="2">
    <source>
        <dbReference type="ARBA" id="ARBA00010437"/>
    </source>
</evidence>
<dbReference type="GO" id="GO:0030141">
    <property type="term" value="C:secretory granule"/>
    <property type="evidence" value="ECO:0007669"/>
    <property type="project" value="TreeGrafter"/>
</dbReference>
<evidence type="ECO:0000256" key="4">
    <source>
        <dbReference type="ARBA" id="ARBA00022685"/>
    </source>
</evidence>
<gene>
    <name evidence="11" type="primary">Trh</name>
    <name evidence="11" type="ORF">ONYCOR_R01136</name>
</gene>
<keyword evidence="5" id="KW-0372">Hormone</keyword>
<name>A0A7K6A9A4_ONYCO</name>
<evidence type="ECO:0000256" key="1">
    <source>
        <dbReference type="ARBA" id="ARBA00004613"/>
    </source>
</evidence>
<dbReference type="OrthoDB" id="9949225at2759"/>
<accession>A0A7K6A9A4</accession>
<keyword evidence="8" id="KW-0027">Amidation</keyword>
<dbReference type="AlphaFoldDB" id="A0A7K6A9A4"/>
<comment type="similarity">
    <text evidence="2">Belongs to the TRH family.</text>
</comment>
<comment type="subcellular location">
    <subcellularLocation>
        <location evidence="1">Secreted</location>
    </subcellularLocation>
</comment>
<sequence length="261" mass="30341">MPSIQLPLLLLCLTLWGVCPNGRQPLPDESETMRRSPLDDILQRSESLIFQSVVKKGEKDEETNKESKAPLPEWLSKRPHSSEKYLSRLEKRQHPGKRDVEKDTSSGDIQKRQHPGKREAEDDLDVYLELKKQQPPGRRSLLDQIADSPRAQLTYMNELSKRQHPGRRYLRYEKNQHPSKRGWNYEVDLNDQYGEKSQHPGKRHWNSDSSDDTGPCHFFEFFTCNKGSLLLDLVEDVSRDRVEEKRQHPGKRSARGSETGM</sequence>
<dbReference type="InterPro" id="IPR008857">
    <property type="entry name" value="TRH"/>
</dbReference>
<dbReference type="GO" id="GO:0008437">
    <property type="term" value="F:thyrotropin-releasing hormone activity"/>
    <property type="evidence" value="ECO:0007669"/>
    <property type="project" value="InterPro"/>
</dbReference>
<feature type="region of interest" description="Disordered" evidence="9">
    <location>
        <begin position="54"/>
        <end position="123"/>
    </location>
</feature>
<dbReference type="GO" id="GO:0042755">
    <property type="term" value="P:eating behavior"/>
    <property type="evidence" value="ECO:0007669"/>
    <property type="project" value="TreeGrafter"/>
</dbReference>
<evidence type="ECO:0000256" key="7">
    <source>
        <dbReference type="ARBA" id="ARBA00022737"/>
    </source>
</evidence>
<dbReference type="GO" id="GO:0005576">
    <property type="term" value="C:extracellular region"/>
    <property type="evidence" value="ECO:0007669"/>
    <property type="project" value="UniProtKB-SubCell"/>
</dbReference>
<comment type="caution">
    <text evidence="11">The sequence shown here is derived from an EMBL/GenBank/DDBJ whole genome shotgun (WGS) entry which is preliminary data.</text>
</comment>
<evidence type="ECO:0000256" key="6">
    <source>
        <dbReference type="ARBA" id="ARBA00022729"/>
    </source>
</evidence>